<comment type="subcellular location">
    <subcellularLocation>
        <location evidence="1">Nucleus</location>
    </subcellularLocation>
</comment>
<evidence type="ECO:0000256" key="4">
    <source>
        <dbReference type="SAM" id="MobiDB-lite"/>
    </source>
</evidence>
<feature type="compositionally biased region" description="Polar residues" evidence="4">
    <location>
        <begin position="437"/>
        <end position="449"/>
    </location>
</feature>
<sequence length="466" mass="52074">MRDHRDDPRYTPTPTSSTTAKQNNALVIPKTLKTSLNSQIVLSEEAYTKALSDIIKRDFFPDLKKADDLSYDINNWVGNKAADEETDSQHIEYDYSRMSLEQFQSKFTSEDNASFSYLLHKANLKRRERYAWAYNAELLANQRRIESGDRLSRQIEDVSSILADGEKRLLESNIGVNDISDFGGEGNEQALVRREKAINQQVQLGLEKAPKEGMSLVPSSSKDVRKAGVDTWGFTATNNLMFNPDTNTPNYLALVDKEAENRQNRVTNYAATRMSNDDDDNMSSSMASTAQINAAVNATSSTSSDAGSSTPHIGGYKFVESMPSPRAHQLPSSSINSMMVSGTLSGTPRRLDEEDEYDNCRYYAYKTIQVLKLPSAGDFKIPKISRRDRLGHQLASHVKTKQTPAQSTPTSRTPRGVSLSPAGHALLEKTKRRRTNAEATPSSFRSVRQSPDIRRKDKGWTPTPQR</sequence>
<dbReference type="Pfam" id="PF09751">
    <property type="entry name" value="Es2"/>
    <property type="match status" value="2"/>
</dbReference>
<dbReference type="EMBL" id="SPRH01000030">
    <property type="protein sequence ID" value="TIB99466.1"/>
    <property type="molecule type" value="Genomic_DNA"/>
</dbReference>
<keyword evidence="3" id="KW-0539">Nucleus</keyword>
<evidence type="ECO:0000313" key="10">
    <source>
        <dbReference type="Proteomes" id="UP000307169"/>
    </source>
</evidence>
<evidence type="ECO:0000313" key="7">
    <source>
        <dbReference type="EMBL" id="TIC29488.1"/>
    </source>
</evidence>
<evidence type="ECO:0000313" key="8">
    <source>
        <dbReference type="EMBL" id="TIC64452.1"/>
    </source>
</evidence>
<dbReference type="EMBL" id="SPRO01000027">
    <property type="protein sequence ID" value="TIC29488.1"/>
    <property type="molecule type" value="Genomic_DNA"/>
</dbReference>
<gene>
    <name evidence="8" type="ORF">E3Q01_02737</name>
    <name evidence="7" type="ORF">E3Q10_02593</name>
    <name evidence="6" type="ORF">E3Q17_02623</name>
    <name evidence="5" type="ORF">E3Q22_02899</name>
</gene>
<feature type="region of interest" description="Disordered" evidence="4">
    <location>
        <begin position="1"/>
        <end position="22"/>
    </location>
</feature>
<evidence type="ECO:0000313" key="5">
    <source>
        <dbReference type="EMBL" id="TIB77767.1"/>
    </source>
</evidence>
<organism evidence="6 10">
    <name type="scientific">Wallemia mellicola</name>
    <dbReference type="NCBI Taxonomy" id="1708541"/>
    <lineage>
        <taxon>Eukaryota</taxon>
        <taxon>Fungi</taxon>
        <taxon>Dikarya</taxon>
        <taxon>Basidiomycota</taxon>
        <taxon>Wallemiomycotina</taxon>
        <taxon>Wallemiomycetes</taxon>
        <taxon>Wallemiales</taxon>
        <taxon>Wallemiaceae</taxon>
        <taxon>Wallemia</taxon>
    </lineage>
</organism>
<dbReference type="Proteomes" id="UP000307169">
    <property type="component" value="Unassembled WGS sequence"/>
</dbReference>
<proteinExistence type="inferred from homology"/>
<dbReference type="PANTHER" id="PTHR12940:SF0">
    <property type="entry name" value="SPLICING FACTOR ESS-2 HOMOLOG"/>
    <property type="match status" value="1"/>
</dbReference>
<evidence type="ECO:0000313" key="6">
    <source>
        <dbReference type="EMBL" id="TIB99466.1"/>
    </source>
</evidence>
<feature type="region of interest" description="Disordered" evidence="4">
    <location>
        <begin position="322"/>
        <end position="352"/>
    </location>
</feature>
<feature type="compositionally biased region" description="Polar residues" evidence="4">
    <location>
        <begin position="330"/>
        <end position="346"/>
    </location>
</feature>
<comment type="similarity">
    <text evidence="2">Belongs to the ESS2 family.</text>
</comment>
<protein>
    <recommendedName>
        <fullName evidence="13">Nuclear protein ES2</fullName>
    </recommendedName>
</protein>
<feature type="compositionally biased region" description="Polar residues" evidence="4">
    <location>
        <begin position="401"/>
        <end position="413"/>
    </location>
</feature>
<dbReference type="Proteomes" id="UP000305647">
    <property type="component" value="Unassembled WGS sequence"/>
</dbReference>
<evidence type="ECO:0000313" key="9">
    <source>
        <dbReference type="Proteomes" id="UP000305647"/>
    </source>
</evidence>
<feature type="region of interest" description="Disordered" evidence="4">
    <location>
        <begin position="395"/>
        <end position="466"/>
    </location>
</feature>
<dbReference type="PANTHER" id="PTHR12940">
    <property type="entry name" value="ES-2 PROTEIN - RELATED"/>
    <property type="match status" value="1"/>
</dbReference>
<dbReference type="Proteomes" id="UP000310708">
    <property type="component" value="Unassembled WGS sequence"/>
</dbReference>
<name>A0A4T0REY8_9BASI</name>
<accession>A0A4T0REY8</accession>
<reference evidence="9 10" key="1">
    <citation type="submission" date="2019-03" db="EMBL/GenBank/DDBJ databases">
        <title>Sequencing 25 genomes of Wallemia mellicola.</title>
        <authorList>
            <person name="Gostincar C."/>
        </authorList>
    </citation>
    <scope>NUCLEOTIDE SEQUENCE [LARGE SCALE GENOMIC DNA]</scope>
    <source>
        <strain evidence="6 10">EXF-1262</strain>
        <strain evidence="5 11">EXF-6152</strain>
        <strain evidence="8 12">EXF-757</strain>
        <strain evidence="7 9">EXF-8738</strain>
    </source>
</reference>
<dbReference type="InterPro" id="IPR019148">
    <property type="entry name" value="Nuclear_protein_DGCR14_ESS-2"/>
</dbReference>
<dbReference type="EMBL" id="SPRX01000033">
    <property type="protein sequence ID" value="TIC64452.1"/>
    <property type="molecule type" value="Genomic_DNA"/>
</dbReference>
<dbReference type="GO" id="GO:0071013">
    <property type="term" value="C:catalytic step 2 spliceosome"/>
    <property type="evidence" value="ECO:0007669"/>
    <property type="project" value="TreeGrafter"/>
</dbReference>
<dbReference type="EMBL" id="SPRC01000031">
    <property type="protein sequence ID" value="TIB77767.1"/>
    <property type="molecule type" value="Genomic_DNA"/>
</dbReference>
<comment type="caution">
    <text evidence="6">The sequence shown here is derived from an EMBL/GenBank/DDBJ whole genome shotgun (WGS) entry which is preliminary data.</text>
</comment>
<evidence type="ECO:0000313" key="11">
    <source>
        <dbReference type="Proteomes" id="UP000310685"/>
    </source>
</evidence>
<evidence type="ECO:0000256" key="1">
    <source>
        <dbReference type="ARBA" id="ARBA00004123"/>
    </source>
</evidence>
<evidence type="ECO:0000256" key="2">
    <source>
        <dbReference type="ARBA" id="ARBA00009072"/>
    </source>
</evidence>
<evidence type="ECO:0000256" key="3">
    <source>
        <dbReference type="ARBA" id="ARBA00023242"/>
    </source>
</evidence>
<dbReference type="OMA" id="AQNDYLD"/>
<evidence type="ECO:0000313" key="12">
    <source>
        <dbReference type="Proteomes" id="UP000310708"/>
    </source>
</evidence>
<dbReference type="Proteomes" id="UP000310685">
    <property type="component" value="Unassembled WGS sequence"/>
</dbReference>
<evidence type="ECO:0008006" key="13">
    <source>
        <dbReference type="Google" id="ProtNLM"/>
    </source>
</evidence>
<dbReference type="AlphaFoldDB" id="A0A4T0REY8"/>